<keyword evidence="2" id="KW-1185">Reference proteome</keyword>
<sequence length="80" mass="8931">MSSRYLSITVNVRPTTTGSRPSVMPGIDFVVFHRYTNESPLASMLRLSTILNVFSTPQGPTLFTGWRVRKNDLNSNTNSP</sequence>
<gene>
    <name evidence="1" type="ORF">WN55_03529</name>
</gene>
<evidence type="ECO:0000313" key="2">
    <source>
        <dbReference type="Proteomes" id="UP000076502"/>
    </source>
</evidence>
<reference evidence="1 2" key="1">
    <citation type="submission" date="2015-07" db="EMBL/GenBank/DDBJ databases">
        <title>The genome of Dufourea novaeangliae.</title>
        <authorList>
            <person name="Pan H."/>
            <person name="Kapheim K."/>
        </authorList>
    </citation>
    <scope>NUCLEOTIDE SEQUENCE [LARGE SCALE GENOMIC DNA]</scope>
    <source>
        <strain evidence="1">0120121106</strain>
        <tissue evidence="1">Whole body</tissue>
    </source>
</reference>
<proteinExistence type="predicted"/>
<evidence type="ECO:0000313" key="1">
    <source>
        <dbReference type="EMBL" id="KZC11689.1"/>
    </source>
</evidence>
<protein>
    <submittedName>
        <fullName evidence="1">Uncharacterized protein</fullName>
    </submittedName>
</protein>
<organism evidence="1 2">
    <name type="scientific">Dufourea novaeangliae</name>
    <name type="common">Sweat bee</name>
    <dbReference type="NCBI Taxonomy" id="178035"/>
    <lineage>
        <taxon>Eukaryota</taxon>
        <taxon>Metazoa</taxon>
        <taxon>Ecdysozoa</taxon>
        <taxon>Arthropoda</taxon>
        <taxon>Hexapoda</taxon>
        <taxon>Insecta</taxon>
        <taxon>Pterygota</taxon>
        <taxon>Neoptera</taxon>
        <taxon>Endopterygota</taxon>
        <taxon>Hymenoptera</taxon>
        <taxon>Apocrita</taxon>
        <taxon>Aculeata</taxon>
        <taxon>Apoidea</taxon>
        <taxon>Anthophila</taxon>
        <taxon>Halictidae</taxon>
        <taxon>Rophitinae</taxon>
        <taxon>Dufourea</taxon>
    </lineage>
</organism>
<name>A0A154PIL9_DUFNO</name>
<dbReference type="Proteomes" id="UP000076502">
    <property type="component" value="Unassembled WGS sequence"/>
</dbReference>
<accession>A0A154PIL9</accession>
<dbReference type="EMBL" id="KQ434926">
    <property type="protein sequence ID" value="KZC11689.1"/>
    <property type="molecule type" value="Genomic_DNA"/>
</dbReference>
<dbReference type="AlphaFoldDB" id="A0A154PIL9"/>